<evidence type="ECO:0000313" key="3">
    <source>
        <dbReference type="Proteomes" id="UP000789704"/>
    </source>
</evidence>
<gene>
    <name evidence="2" type="ORF">LMG31841_01571</name>
</gene>
<proteinExistence type="predicted"/>
<accession>A0A9N8RVA6</accession>
<evidence type="ECO:0000256" key="1">
    <source>
        <dbReference type="SAM" id="MobiDB-lite"/>
    </source>
</evidence>
<feature type="region of interest" description="Disordered" evidence="1">
    <location>
        <begin position="62"/>
        <end position="84"/>
    </location>
</feature>
<organism evidence="2 3">
    <name type="scientific">Paraburkholderia saeva</name>
    <dbReference type="NCBI Taxonomy" id="2777537"/>
    <lineage>
        <taxon>Bacteria</taxon>
        <taxon>Pseudomonadati</taxon>
        <taxon>Pseudomonadota</taxon>
        <taxon>Betaproteobacteria</taxon>
        <taxon>Burkholderiales</taxon>
        <taxon>Burkholderiaceae</taxon>
        <taxon>Paraburkholderia</taxon>
    </lineage>
</organism>
<dbReference type="AlphaFoldDB" id="A0A9N8RVA6"/>
<sequence>MSLNFRPVVWVTVEKAAELTGRSMDSFNHLVRDGRLVEGKHWKWSPDNRRHINLEAYDEWVETSSSKGSTRGRRPSMSAPTANE</sequence>
<dbReference type="Proteomes" id="UP000789704">
    <property type="component" value="Unassembled WGS sequence"/>
</dbReference>
<evidence type="ECO:0000313" key="2">
    <source>
        <dbReference type="EMBL" id="CAG4892200.1"/>
    </source>
</evidence>
<name>A0A9N8RVA6_9BURK</name>
<protein>
    <recommendedName>
        <fullName evidence="4">Excisionase</fullName>
    </recommendedName>
</protein>
<keyword evidence="3" id="KW-1185">Reference proteome</keyword>
<dbReference type="EMBL" id="CAJQZC010000002">
    <property type="protein sequence ID" value="CAG4892200.1"/>
    <property type="molecule type" value="Genomic_DNA"/>
</dbReference>
<comment type="caution">
    <text evidence="2">The sequence shown here is derived from an EMBL/GenBank/DDBJ whole genome shotgun (WGS) entry which is preliminary data.</text>
</comment>
<evidence type="ECO:0008006" key="4">
    <source>
        <dbReference type="Google" id="ProtNLM"/>
    </source>
</evidence>
<reference evidence="2" key="1">
    <citation type="submission" date="2021-04" db="EMBL/GenBank/DDBJ databases">
        <authorList>
            <person name="Vanwijnsberghe S."/>
        </authorList>
    </citation>
    <scope>NUCLEOTIDE SEQUENCE</scope>
    <source>
        <strain evidence="2">LMG 31841</strain>
    </source>
</reference>